<evidence type="ECO:0000256" key="8">
    <source>
        <dbReference type="ARBA" id="ARBA00023235"/>
    </source>
</evidence>
<comment type="pathway">
    <text evidence="2 9">Amino-acid biosynthesis; L-tryptophan biosynthesis; L-tryptophan from chorismate: step 3/5.</text>
</comment>
<dbReference type="PANTHER" id="PTHR42894:SF1">
    <property type="entry name" value="N-(5'-PHOSPHORIBOSYL)ANTHRANILATE ISOMERASE"/>
    <property type="match status" value="1"/>
</dbReference>
<keyword evidence="5 9" id="KW-0028">Amino-acid biosynthesis</keyword>
<feature type="domain" description="N-(5'phosphoribosyl) anthranilate isomerase (PRAI)" evidence="10">
    <location>
        <begin position="3"/>
        <end position="203"/>
    </location>
</feature>
<reference evidence="12" key="1">
    <citation type="submission" date="2016-12" db="EMBL/GenBank/DDBJ databases">
        <authorList>
            <person name="Varghese N."/>
            <person name="Submissions S."/>
        </authorList>
    </citation>
    <scope>NUCLEOTIDE SEQUENCE [LARGE SCALE GENOMIC DNA]</scope>
    <source>
        <strain evidence="12">DSM 25035</strain>
    </source>
</reference>
<keyword evidence="7 9" id="KW-0057">Aromatic amino acid biosynthesis</keyword>
<keyword evidence="6 9" id="KW-0822">Tryptophan biosynthesis</keyword>
<comment type="catalytic activity">
    <reaction evidence="1 9">
        <text>N-(5-phospho-beta-D-ribosyl)anthranilate = 1-(2-carboxyphenylamino)-1-deoxy-D-ribulose 5-phosphate</text>
        <dbReference type="Rhea" id="RHEA:21540"/>
        <dbReference type="ChEBI" id="CHEBI:18277"/>
        <dbReference type="ChEBI" id="CHEBI:58613"/>
        <dbReference type="EC" id="5.3.1.24"/>
    </reaction>
</comment>
<protein>
    <recommendedName>
        <fullName evidence="4 9">N-(5'-phosphoribosyl)anthranilate isomerase</fullName>
        <shortName evidence="9">PRAI</shortName>
        <ecNumber evidence="3 9">5.3.1.24</ecNumber>
    </recommendedName>
</protein>
<dbReference type="HAMAP" id="MF_00135">
    <property type="entry name" value="PRAI"/>
    <property type="match status" value="1"/>
</dbReference>
<dbReference type="EC" id="5.3.1.24" evidence="3 9"/>
<gene>
    <name evidence="9" type="primary">trpF</name>
    <name evidence="11" type="ORF">SAMN04488108_3759</name>
</gene>
<proteinExistence type="inferred from homology"/>
<dbReference type="InterPro" id="IPR044643">
    <property type="entry name" value="TrpF_fam"/>
</dbReference>
<keyword evidence="12" id="KW-1185">Reference proteome</keyword>
<dbReference type="InterPro" id="IPR011060">
    <property type="entry name" value="RibuloseP-bd_barrel"/>
</dbReference>
<evidence type="ECO:0000256" key="2">
    <source>
        <dbReference type="ARBA" id="ARBA00004664"/>
    </source>
</evidence>
<dbReference type="RefSeq" id="WP_073573356.1">
    <property type="nucleotide sequence ID" value="NZ_FRXN01000006.1"/>
</dbReference>
<dbReference type="AlphaFoldDB" id="A0A1M7ZJ58"/>
<dbReference type="OrthoDB" id="9786954at2"/>
<organism evidence="11 12">
    <name type="scientific">Algoriphagus zhangzhouensis</name>
    <dbReference type="NCBI Taxonomy" id="1073327"/>
    <lineage>
        <taxon>Bacteria</taxon>
        <taxon>Pseudomonadati</taxon>
        <taxon>Bacteroidota</taxon>
        <taxon>Cytophagia</taxon>
        <taxon>Cytophagales</taxon>
        <taxon>Cyclobacteriaceae</taxon>
        <taxon>Algoriphagus</taxon>
    </lineage>
</organism>
<evidence type="ECO:0000256" key="4">
    <source>
        <dbReference type="ARBA" id="ARBA00022272"/>
    </source>
</evidence>
<dbReference type="InterPro" id="IPR013785">
    <property type="entry name" value="Aldolase_TIM"/>
</dbReference>
<dbReference type="STRING" id="1073327.SAMN04488108_3759"/>
<dbReference type="Proteomes" id="UP000184609">
    <property type="component" value="Unassembled WGS sequence"/>
</dbReference>
<dbReference type="Gene3D" id="3.20.20.70">
    <property type="entry name" value="Aldolase class I"/>
    <property type="match status" value="1"/>
</dbReference>
<dbReference type="Pfam" id="PF00697">
    <property type="entry name" value="PRAI"/>
    <property type="match status" value="1"/>
</dbReference>
<dbReference type="PANTHER" id="PTHR42894">
    <property type="entry name" value="N-(5'-PHOSPHORIBOSYL)ANTHRANILATE ISOMERASE"/>
    <property type="match status" value="1"/>
</dbReference>
<comment type="similarity">
    <text evidence="9">Belongs to the TrpF family.</text>
</comment>
<evidence type="ECO:0000256" key="1">
    <source>
        <dbReference type="ARBA" id="ARBA00001164"/>
    </source>
</evidence>
<name>A0A1M7ZJ58_9BACT</name>
<evidence type="ECO:0000256" key="3">
    <source>
        <dbReference type="ARBA" id="ARBA00012572"/>
    </source>
</evidence>
<accession>A0A1M7ZJ58</accession>
<evidence type="ECO:0000256" key="5">
    <source>
        <dbReference type="ARBA" id="ARBA00022605"/>
    </source>
</evidence>
<evidence type="ECO:0000256" key="9">
    <source>
        <dbReference type="HAMAP-Rule" id="MF_00135"/>
    </source>
</evidence>
<dbReference type="GO" id="GO:0000162">
    <property type="term" value="P:L-tryptophan biosynthetic process"/>
    <property type="evidence" value="ECO:0007669"/>
    <property type="project" value="UniProtKB-UniRule"/>
</dbReference>
<dbReference type="CDD" id="cd00405">
    <property type="entry name" value="PRAI"/>
    <property type="match status" value="1"/>
</dbReference>
<dbReference type="SUPFAM" id="SSF51366">
    <property type="entry name" value="Ribulose-phoshate binding barrel"/>
    <property type="match status" value="1"/>
</dbReference>
<keyword evidence="8 9" id="KW-0413">Isomerase</keyword>
<evidence type="ECO:0000313" key="11">
    <source>
        <dbReference type="EMBL" id="SHO64945.1"/>
    </source>
</evidence>
<evidence type="ECO:0000256" key="7">
    <source>
        <dbReference type="ARBA" id="ARBA00023141"/>
    </source>
</evidence>
<evidence type="ECO:0000259" key="10">
    <source>
        <dbReference type="Pfam" id="PF00697"/>
    </source>
</evidence>
<evidence type="ECO:0000313" key="12">
    <source>
        <dbReference type="Proteomes" id="UP000184609"/>
    </source>
</evidence>
<dbReference type="EMBL" id="FRXN01000006">
    <property type="protein sequence ID" value="SHO64945.1"/>
    <property type="molecule type" value="Genomic_DNA"/>
</dbReference>
<dbReference type="UniPathway" id="UPA00035">
    <property type="reaction ID" value="UER00042"/>
</dbReference>
<sequence length="217" mass="24802">MEVKVCGMREPENVQGLIQEVKPDWMGLIFYEKSPRFVLDSSAEKLKGVPIKKVGVFVNEEIDQILDKVEKFDLKAIQLHGKESPEMVRELSNQTDCELWKVISVKEDVDWGLYKDYVPHINLFLFDTATKAHGGSGQKFDWEILKSYPFEKGYFLSGGLDEESVDEILEFAAQSPHLKGVDLNSKFELSPGLKNIQKLRNFKNHLMNSGANNHKQN</sequence>
<dbReference type="GO" id="GO:0004640">
    <property type="term" value="F:phosphoribosylanthranilate isomerase activity"/>
    <property type="evidence" value="ECO:0007669"/>
    <property type="project" value="UniProtKB-UniRule"/>
</dbReference>
<dbReference type="InterPro" id="IPR001240">
    <property type="entry name" value="PRAI_dom"/>
</dbReference>
<evidence type="ECO:0000256" key="6">
    <source>
        <dbReference type="ARBA" id="ARBA00022822"/>
    </source>
</evidence>